<dbReference type="RefSeq" id="WP_039870559.1">
    <property type="nucleotide sequence ID" value="NZ_BPTR01000001.1"/>
</dbReference>
<dbReference type="Proteomes" id="UP000887043">
    <property type="component" value="Unassembled WGS sequence"/>
</dbReference>
<proteinExistence type="predicted"/>
<accession>A0AA37HW97</accession>
<protein>
    <submittedName>
        <fullName evidence="2">Uncharacterized protein</fullName>
    </submittedName>
</protein>
<evidence type="ECO:0000313" key="3">
    <source>
        <dbReference type="Proteomes" id="UP000887043"/>
    </source>
</evidence>
<evidence type="ECO:0000256" key="1">
    <source>
        <dbReference type="SAM" id="MobiDB-lite"/>
    </source>
</evidence>
<sequence>MKLLQYLESNSSTFHLRTKEEIDQLFNELSVYNTPIDKKLDFYIRVSIQKVKLQLYYELKLDKYRQSVNSTEEVICCESTSNLAVKEEKKITTSTKIIRKKKARKKTTSTKTARKKKTSLEEEDERRAYKTKEQLIAENRARIAKFHPDSDLDKICNTLYQSRKKIEYEKEMEEKNKSHRVFIISIPMGGLNR</sequence>
<dbReference type="AlphaFoldDB" id="A0AA37HW97"/>
<reference evidence="2" key="1">
    <citation type="submission" date="2021-08" db="EMBL/GenBank/DDBJ databases">
        <title>Prevotella lacticifex sp. nov., isolated from rumen of cow.</title>
        <authorList>
            <person name="Shinkai T."/>
            <person name="Ikeyama N."/>
            <person name="Kumagai M."/>
            <person name="Ohmori H."/>
            <person name="Sakamoto M."/>
            <person name="Ohkuma M."/>
            <person name="Mitsumori M."/>
        </authorList>
    </citation>
    <scope>NUCLEOTIDE SEQUENCE</scope>
    <source>
        <strain evidence="2">DSM 11371</strain>
    </source>
</reference>
<comment type="caution">
    <text evidence="2">The sequence shown here is derived from an EMBL/GenBank/DDBJ whole genome shotgun (WGS) entry which is preliminary data.</text>
</comment>
<gene>
    <name evidence="2" type="ORF">PRRU23_05370</name>
</gene>
<organism evidence="2 3">
    <name type="scientific">Segatella bryantii</name>
    <name type="common">Prevotella bryantii</name>
    <dbReference type="NCBI Taxonomy" id="77095"/>
    <lineage>
        <taxon>Bacteria</taxon>
        <taxon>Pseudomonadati</taxon>
        <taxon>Bacteroidota</taxon>
        <taxon>Bacteroidia</taxon>
        <taxon>Bacteroidales</taxon>
        <taxon>Prevotellaceae</taxon>
        <taxon>Segatella</taxon>
    </lineage>
</organism>
<dbReference type="EMBL" id="BPTR01000001">
    <property type="protein sequence ID" value="GJG26837.1"/>
    <property type="molecule type" value="Genomic_DNA"/>
</dbReference>
<evidence type="ECO:0000313" key="2">
    <source>
        <dbReference type="EMBL" id="GJG26837.1"/>
    </source>
</evidence>
<feature type="compositionally biased region" description="Basic residues" evidence="1">
    <location>
        <begin position="102"/>
        <end position="117"/>
    </location>
</feature>
<name>A0AA37HW97_SEGBR</name>
<feature type="region of interest" description="Disordered" evidence="1">
    <location>
        <begin position="102"/>
        <end position="125"/>
    </location>
</feature>